<keyword evidence="4 15" id="KW-0001">2Fe-2S</keyword>
<comment type="function">
    <text evidence="15">Functions in the biosynthesis of branched-chain amino acids. Catalyzes the dehydration of (2R,3R)-2,3-dihydroxy-3-methylpentanoate (2,3-dihydroxy-3-methylvalerate) into 2-oxo-3-methylpentanoate (2-oxo-3-methylvalerate) and of (2R)-2,3-dihydroxy-3-methylbutanoate (2,3-dihydroxyisovalerate) into 2-oxo-3-methylbutanoate (2-oxoisovalerate), the penultimate precursor to L-isoleucine and L-valine, respectively.</text>
</comment>
<dbReference type="PROSITE" id="PS00886">
    <property type="entry name" value="ILVD_EDD_1"/>
    <property type="match status" value="1"/>
</dbReference>
<dbReference type="UniPathway" id="UPA00047">
    <property type="reaction ID" value="UER00057"/>
</dbReference>
<keyword evidence="6 15" id="KW-0460">Magnesium</keyword>
<comment type="catalytic activity">
    <reaction evidence="11">
        <text>(2R)-2,3-dihydroxy-3-methylbutanoate = 3-methyl-2-oxobutanoate + H2O</text>
        <dbReference type="Rhea" id="RHEA:24809"/>
        <dbReference type="ChEBI" id="CHEBI:11851"/>
        <dbReference type="ChEBI" id="CHEBI:15377"/>
        <dbReference type="ChEBI" id="CHEBI:49072"/>
        <dbReference type="EC" id="4.2.1.9"/>
    </reaction>
    <physiologicalReaction direction="left-to-right" evidence="11">
        <dbReference type="Rhea" id="RHEA:24810"/>
    </physiologicalReaction>
</comment>
<evidence type="ECO:0000313" key="18">
    <source>
        <dbReference type="EMBL" id="ASJ16619.1"/>
    </source>
</evidence>
<dbReference type="SUPFAM" id="SSF143975">
    <property type="entry name" value="IlvD/EDD N-terminal domain-like"/>
    <property type="match status" value="1"/>
</dbReference>
<reference evidence="18 19" key="1">
    <citation type="submission" date="2016-04" db="EMBL/GenBank/DDBJ databases">
        <title>Complete genome sequence of Thermococcus chitonophagus type strain GC74.</title>
        <authorList>
            <person name="Oger P.M."/>
        </authorList>
    </citation>
    <scope>NUCLEOTIDE SEQUENCE [LARGE SCALE GENOMIC DNA]</scope>
    <source>
        <strain evidence="18 19">GC74</strain>
    </source>
</reference>
<gene>
    <name evidence="15" type="primary">ilvD</name>
    <name evidence="18" type="ORF">A3L04_05815</name>
</gene>
<feature type="domain" description="Dihydroxy-acid/6-phosphogluconate dehydratase C-terminal" evidence="17">
    <location>
        <begin position="358"/>
        <end position="547"/>
    </location>
</feature>
<dbReference type="EC" id="4.2.1.9" evidence="14 15"/>
<dbReference type="GO" id="GO:0000287">
    <property type="term" value="F:magnesium ion binding"/>
    <property type="evidence" value="ECO:0007669"/>
    <property type="project" value="UniProtKB-UniRule"/>
</dbReference>
<keyword evidence="8 15" id="KW-0411">Iron-sulfur</keyword>
<dbReference type="GeneID" id="33322077"/>
<evidence type="ECO:0000256" key="15">
    <source>
        <dbReference type="HAMAP-Rule" id="MF_00012"/>
    </source>
</evidence>
<dbReference type="FunFam" id="3.50.30.80:FF:000001">
    <property type="entry name" value="Dihydroxy-acid dehydratase"/>
    <property type="match status" value="1"/>
</dbReference>
<protein>
    <recommendedName>
        <fullName evidence="14 15">Dihydroxy-acid dehydratase</fullName>
        <shortName evidence="15">DAD</shortName>
        <ecNumber evidence="14 15">4.2.1.9</ecNumber>
    </recommendedName>
</protein>
<evidence type="ECO:0000256" key="14">
    <source>
        <dbReference type="ARBA" id="ARBA00029490"/>
    </source>
</evidence>
<dbReference type="HAMAP" id="MF_00012">
    <property type="entry name" value="IlvD"/>
    <property type="match status" value="1"/>
</dbReference>
<keyword evidence="7 15" id="KW-0408">Iron</keyword>
<evidence type="ECO:0000256" key="8">
    <source>
        <dbReference type="ARBA" id="ARBA00023014"/>
    </source>
</evidence>
<evidence type="ECO:0000259" key="17">
    <source>
        <dbReference type="Pfam" id="PF24877"/>
    </source>
</evidence>
<comment type="cofactor">
    <cofactor evidence="15">
        <name>[2Fe-2S] cluster</name>
        <dbReference type="ChEBI" id="CHEBI:190135"/>
    </cofactor>
    <text evidence="15">Binds 1 [2Fe-2S] cluster per subunit. This cluster acts as a Lewis acid cofactor.</text>
</comment>
<dbReference type="GO" id="GO:0005829">
    <property type="term" value="C:cytosol"/>
    <property type="evidence" value="ECO:0007669"/>
    <property type="project" value="TreeGrafter"/>
</dbReference>
<dbReference type="AlphaFoldDB" id="A0A2Z2NFB6"/>
<keyword evidence="5 15" id="KW-0479">Metal-binding</keyword>
<feature type="active site" description="Proton acceptor" evidence="15">
    <location>
        <position position="467"/>
    </location>
</feature>
<feature type="binding site" evidence="15">
    <location>
        <position position="441"/>
    </location>
    <ligand>
        <name>Mg(2+)</name>
        <dbReference type="ChEBI" id="CHEBI:18420"/>
    </ligand>
</feature>
<dbReference type="PANTHER" id="PTHR43661:SF3">
    <property type="entry name" value="D-XYLONATE DEHYDRATASE YAGF-RELATED"/>
    <property type="match status" value="1"/>
</dbReference>
<evidence type="ECO:0000256" key="13">
    <source>
        <dbReference type="ARBA" id="ARBA00029437"/>
    </source>
</evidence>
<dbReference type="NCBIfam" id="NF002068">
    <property type="entry name" value="PRK00911.1"/>
    <property type="match status" value="1"/>
</dbReference>
<dbReference type="NCBIfam" id="TIGR00110">
    <property type="entry name" value="ilvD"/>
    <property type="match status" value="1"/>
</dbReference>
<evidence type="ECO:0000256" key="10">
    <source>
        <dbReference type="ARBA" id="ARBA00023304"/>
    </source>
</evidence>
<keyword evidence="10 15" id="KW-0100">Branched-chain amino acid biosynthesis</keyword>
<dbReference type="GO" id="GO:0009097">
    <property type="term" value="P:isoleucine biosynthetic process"/>
    <property type="evidence" value="ECO:0007669"/>
    <property type="project" value="UniProtKB-UniRule"/>
</dbReference>
<dbReference type="UniPathway" id="UPA00049">
    <property type="reaction ID" value="UER00061"/>
</dbReference>
<feature type="modified residue" description="N6-carboxylysine" evidence="15">
    <location>
        <position position="121"/>
    </location>
</feature>
<dbReference type="PROSITE" id="PS00887">
    <property type="entry name" value="ILVD_EDD_2"/>
    <property type="match status" value="1"/>
</dbReference>
<dbReference type="Pfam" id="PF00920">
    <property type="entry name" value="ILVD_EDD_N"/>
    <property type="match status" value="1"/>
</dbReference>
<comment type="pathway">
    <text evidence="12 15">Amino-acid biosynthesis; L-valine biosynthesis; L-valine from pyruvate: step 3/4.</text>
</comment>
<evidence type="ECO:0000256" key="4">
    <source>
        <dbReference type="ARBA" id="ARBA00022714"/>
    </source>
</evidence>
<sequence>MRSDVVKRGIERAPHRSLFKAMGLTDEELDRPLIGIANSFNELIPGHIHLRKIAEAVKAGIRMAGGTPLEFNTIGICDGIAMNHSGMKYSLPSRELIADSVELVAQAYHFDGIVMIASCDKIIPGMLMAMARLDVPAIFVSGGPMLPGRFRGEYVDVKTVFEAVGAVKAGKMSLEELKLLESVACPGCGSCAGMFTANTMNALTEALGVSMPWNGTAPAVYAHRIRIAKKTGMQIVKLVEEDVKPSDIMTKEAFEDAIAVDMALGGSTNTVLHLMAIAHEAGVDLTLDDFDRISEITPTLAKLSPAGKHFVVDLYEAGGILGVMKRLAKKGIIHEDRMTVALKTVKELLERAFVARDDVIRPLDNPYSPRGGIMILRGTLAPDGAVIKVSAVNGVTVFEGTAKVYDSEEEATKAILSGEVEKGDVVVIRYEGPRGGPGMREMLTPTSAIAGMGLDKDVALITDGRFSGATRGISIGHVSPEAAEGGPIALVENGDRIRIDLKAKRVDLLVDEGELEERRKRWKPKVKPLKGYLKRYSELVTSSNTGAVYKF</sequence>
<dbReference type="Gene3D" id="3.50.30.80">
    <property type="entry name" value="IlvD/EDD C-terminal domain-like"/>
    <property type="match status" value="1"/>
</dbReference>
<accession>A0A2Z2NFB6</accession>
<feature type="binding site" description="via carbamate group" evidence="15">
    <location>
        <position position="121"/>
    </location>
    <ligand>
        <name>Mg(2+)</name>
        <dbReference type="ChEBI" id="CHEBI:18420"/>
    </ligand>
</feature>
<evidence type="ECO:0000256" key="3">
    <source>
        <dbReference type="ARBA" id="ARBA00022605"/>
    </source>
</evidence>
<dbReference type="InterPro" id="IPR056740">
    <property type="entry name" value="ILV_EDD_C"/>
</dbReference>
<evidence type="ECO:0000313" key="19">
    <source>
        <dbReference type="Proteomes" id="UP000250189"/>
    </source>
</evidence>
<name>A0A2Z2NFB6_9EURY</name>
<dbReference type="EMBL" id="CP015193">
    <property type="protein sequence ID" value="ASJ16619.1"/>
    <property type="molecule type" value="Genomic_DNA"/>
</dbReference>
<dbReference type="SUPFAM" id="SSF52016">
    <property type="entry name" value="LeuD/IlvD-like"/>
    <property type="match status" value="1"/>
</dbReference>
<dbReference type="OrthoDB" id="8674at2157"/>
<evidence type="ECO:0000259" key="16">
    <source>
        <dbReference type="Pfam" id="PF00920"/>
    </source>
</evidence>
<feature type="binding site" evidence="15">
    <location>
        <position position="120"/>
    </location>
    <ligand>
        <name>Mg(2+)</name>
        <dbReference type="ChEBI" id="CHEBI:18420"/>
    </ligand>
</feature>
<dbReference type="InterPro" id="IPR004404">
    <property type="entry name" value="DihydroxyA_deHydtase"/>
</dbReference>
<dbReference type="PANTHER" id="PTHR43661">
    <property type="entry name" value="D-XYLONATE DEHYDRATASE"/>
    <property type="match status" value="1"/>
</dbReference>
<dbReference type="RefSeq" id="WP_068576780.1">
    <property type="nucleotide sequence ID" value="NZ_CP015193.1"/>
</dbReference>
<evidence type="ECO:0000256" key="11">
    <source>
        <dbReference type="ARBA" id="ARBA00029304"/>
    </source>
</evidence>
<dbReference type="Pfam" id="PF24877">
    <property type="entry name" value="ILV_EDD_C"/>
    <property type="match status" value="1"/>
</dbReference>
<dbReference type="InterPro" id="IPR037237">
    <property type="entry name" value="IlvD/EDD_N"/>
</dbReference>
<comment type="pathway">
    <text evidence="13 15">Amino-acid biosynthesis; L-isoleucine biosynthesis; L-isoleucine from 2-oxobutanoate: step 3/4.</text>
</comment>
<feature type="binding site" evidence="15">
    <location>
        <position position="78"/>
    </location>
    <ligand>
        <name>Mg(2+)</name>
        <dbReference type="ChEBI" id="CHEBI:18420"/>
    </ligand>
</feature>
<dbReference type="GO" id="GO:0051537">
    <property type="term" value="F:2 iron, 2 sulfur cluster binding"/>
    <property type="evidence" value="ECO:0007669"/>
    <property type="project" value="UniProtKB-UniRule"/>
</dbReference>
<keyword evidence="3 15" id="KW-0028">Amino-acid biosynthesis</keyword>
<dbReference type="InterPro" id="IPR042096">
    <property type="entry name" value="Dihydro-acid_dehy_C"/>
</dbReference>
<evidence type="ECO:0000256" key="12">
    <source>
        <dbReference type="ARBA" id="ARBA00029436"/>
    </source>
</evidence>
<keyword evidence="19" id="KW-1185">Reference proteome</keyword>
<dbReference type="GO" id="GO:0009099">
    <property type="term" value="P:L-valine biosynthetic process"/>
    <property type="evidence" value="ECO:0007669"/>
    <property type="project" value="UniProtKB-UniRule"/>
</dbReference>
<comment type="cofactor">
    <cofactor evidence="1 15">
        <name>Mg(2+)</name>
        <dbReference type="ChEBI" id="CHEBI:18420"/>
    </cofactor>
</comment>
<comment type="catalytic activity">
    <reaction evidence="15">
        <text>(2R,3R)-2,3-dihydroxy-3-methylpentanoate = (S)-3-methyl-2-oxopentanoate + H2O</text>
        <dbReference type="Rhea" id="RHEA:27694"/>
        <dbReference type="ChEBI" id="CHEBI:15377"/>
        <dbReference type="ChEBI" id="CHEBI:35146"/>
        <dbReference type="ChEBI" id="CHEBI:49258"/>
        <dbReference type="EC" id="4.2.1.9"/>
    </reaction>
</comment>
<dbReference type="GO" id="GO:0004160">
    <property type="term" value="F:dihydroxy-acid dehydratase activity"/>
    <property type="evidence" value="ECO:0007669"/>
    <property type="project" value="UniProtKB-UniRule"/>
</dbReference>
<evidence type="ECO:0000256" key="7">
    <source>
        <dbReference type="ARBA" id="ARBA00023004"/>
    </source>
</evidence>
<evidence type="ECO:0000256" key="2">
    <source>
        <dbReference type="ARBA" id="ARBA00006486"/>
    </source>
</evidence>
<evidence type="ECO:0000256" key="6">
    <source>
        <dbReference type="ARBA" id="ARBA00022842"/>
    </source>
</evidence>
<comment type="similarity">
    <text evidence="2 15">Belongs to the IlvD/Edd family.</text>
</comment>
<proteinExistence type="inferred from homology"/>
<dbReference type="Proteomes" id="UP000250189">
    <property type="component" value="Chromosome"/>
</dbReference>
<comment type="subunit">
    <text evidence="15">Homodimer.</text>
</comment>
<feature type="domain" description="Dihydroxy-acid/6-phosphogluconate dehydratase N-terminal" evidence="16">
    <location>
        <begin position="31"/>
        <end position="347"/>
    </location>
</feature>
<evidence type="ECO:0000256" key="1">
    <source>
        <dbReference type="ARBA" id="ARBA00001946"/>
    </source>
</evidence>
<organism evidence="18 19">
    <name type="scientific">Thermococcus chitonophagus</name>
    <dbReference type="NCBI Taxonomy" id="54262"/>
    <lineage>
        <taxon>Archaea</taxon>
        <taxon>Methanobacteriati</taxon>
        <taxon>Methanobacteriota</taxon>
        <taxon>Thermococci</taxon>
        <taxon>Thermococcales</taxon>
        <taxon>Thermococcaceae</taxon>
        <taxon>Thermococcus</taxon>
    </lineage>
</organism>
<keyword evidence="9 15" id="KW-0456">Lyase</keyword>
<evidence type="ECO:0000256" key="9">
    <source>
        <dbReference type="ARBA" id="ARBA00023239"/>
    </source>
</evidence>
<dbReference type="InterPro" id="IPR000581">
    <property type="entry name" value="ILV_EDD_N"/>
</dbReference>
<comment type="caution">
    <text evidence="15">Lacks conserved residue(s) required for the propagation of feature annotation.</text>
</comment>
<evidence type="ECO:0000256" key="5">
    <source>
        <dbReference type="ARBA" id="ARBA00022723"/>
    </source>
</evidence>
<dbReference type="InterPro" id="IPR020558">
    <property type="entry name" value="DiOHA_6PGluconate_deHydtase_CS"/>
</dbReference>